<protein>
    <submittedName>
        <fullName evidence="2">Uncharacterized protein</fullName>
    </submittedName>
</protein>
<comment type="caution">
    <text evidence="2">The sequence shown here is derived from an EMBL/GenBank/DDBJ whole genome shotgun (WGS) entry which is preliminary data.</text>
</comment>
<name>A0A0F9I4Q2_9ZZZZ</name>
<feature type="region of interest" description="Disordered" evidence="1">
    <location>
        <begin position="198"/>
        <end position="249"/>
    </location>
</feature>
<accession>A0A0F9I4Q2</accession>
<feature type="compositionally biased region" description="Basic and acidic residues" evidence="1">
    <location>
        <begin position="239"/>
        <end position="249"/>
    </location>
</feature>
<gene>
    <name evidence="2" type="ORF">LCGC14_1985560</name>
</gene>
<reference evidence="2" key="1">
    <citation type="journal article" date="2015" name="Nature">
        <title>Complex archaea that bridge the gap between prokaryotes and eukaryotes.</title>
        <authorList>
            <person name="Spang A."/>
            <person name="Saw J.H."/>
            <person name="Jorgensen S.L."/>
            <person name="Zaremba-Niedzwiedzka K."/>
            <person name="Martijn J."/>
            <person name="Lind A.E."/>
            <person name="van Eijk R."/>
            <person name="Schleper C."/>
            <person name="Guy L."/>
            <person name="Ettema T.J."/>
        </authorList>
    </citation>
    <scope>NUCLEOTIDE SEQUENCE</scope>
</reference>
<dbReference type="EMBL" id="LAZR01022298">
    <property type="protein sequence ID" value="KKL82357.1"/>
    <property type="molecule type" value="Genomic_DNA"/>
</dbReference>
<organism evidence="2">
    <name type="scientific">marine sediment metagenome</name>
    <dbReference type="NCBI Taxonomy" id="412755"/>
    <lineage>
        <taxon>unclassified sequences</taxon>
        <taxon>metagenomes</taxon>
        <taxon>ecological metagenomes</taxon>
    </lineage>
</organism>
<sequence>MAKTTLDKLKSEALSQQVSEVKEERLVKIDNKAIEVVSQFKSFKWDDVPPQAMAVLLTKIPRKGRKNEPDWYMTIEQGLIHALRCKKWDIDPTDTHLTWFNRETWESNLMAEGNEEVARNKGINLGPPSFETLSRNHKGKDEIGVRCTRIVNGDRENPVSYTAWLSEWKMNTGQWATREEWMLHVRSEDKLTQLCMGVGISSSTPEGSDLAPPDPVPQIDTTTGEITHPQLTSQVEDNDGTKAEHYKLK</sequence>
<feature type="compositionally biased region" description="Polar residues" evidence="1">
    <location>
        <begin position="219"/>
        <end position="235"/>
    </location>
</feature>
<evidence type="ECO:0000256" key="1">
    <source>
        <dbReference type="SAM" id="MobiDB-lite"/>
    </source>
</evidence>
<evidence type="ECO:0000313" key="2">
    <source>
        <dbReference type="EMBL" id="KKL82357.1"/>
    </source>
</evidence>
<proteinExistence type="predicted"/>
<dbReference type="AlphaFoldDB" id="A0A0F9I4Q2"/>